<evidence type="ECO:0000313" key="2">
    <source>
        <dbReference type="EMBL" id="CAG8594445.1"/>
    </source>
</evidence>
<evidence type="ECO:0000313" key="3">
    <source>
        <dbReference type="Proteomes" id="UP000789570"/>
    </source>
</evidence>
<evidence type="ECO:0000259" key="1">
    <source>
        <dbReference type="Pfam" id="PF03101"/>
    </source>
</evidence>
<proteinExistence type="predicted"/>
<protein>
    <submittedName>
        <fullName evidence="2">17355_t:CDS:1</fullName>
    </submittedName>
</protein>
<organism evidence="2 3">
    <name type="scientific">Funneliformis caledonium</name>
    <dbReference type="NCBI Taxonomy" id="1117310"/>
    <lineage>
        <taxon>Eukaryota</taxon>
        <taxon>Fungi</taxon>
        <taxon>Fungi incertae sedis</taxon>
        <taxon>Mucoromycota</taxon>
        <taxon>Glomeromycotina</taxon>
        <taxon>Glomeromycetes</taxon>
        <taxon>Glomerales</taxon>
        <taxon>Glomeraceae</taxon>
        <taxon>Funneliformis</taxon>
    </lineage>
</organism>
<keyword evidence="3" id="KW-1185">Reference proteome</keyword>
<dbReference type="Pfam" id="PF03101">
    <property type="entry name" value="FAR1"/>
    <property type="match status" value="1"/>
</dbReference>
<accession>A0A9N9CAR8</accession>
<sequence length="194" mass="21380">MPKEVNVDTTTKGTTTVNNCLEPIAVQPIAVPLSPVIAQLHQTNTSPLNNNGLVSYSNTSNTGQTFKNNTGLKQGTTFTSHTDFVVAVQEFSTRNGFTMRLNTVKRNREGIVRWREIVCSRSGTPSSKKSGIKPIRNRPSQRCDCPFLIRASVNANTGLWEIISTNLSHNHEINNHLNKSVTTANSINEGKEIF</sequence>
<comment type="caution">
    <text evidence="2">The sequence shown here is derived from an EMBL/GenBank/DDBJ whole genome shotgun (WGS) entry which is preliminary data.</text>
</comment>
<name>A0A9N9CAR8_9GLOM</name>
<dbReference type="OrthoDB" id="2428360at2759"/>
<dbReference type="AlphaFoldDB" id="A0A9N9CAR8"/>
<dbReference type="InterPro" id="IPR004330">
    <property type="entry name" value="FAR1_DNA_bnd_dom"/>
</dbReference>
<reference evidence="2" key="1">
    <citation type="submission" date="2021-06" db="EMBL/GenBank/DDBJ databases">
        <authorList>
            <person name="Kallberg Y."/>
            <person name="Tangrot J."/>
            <person name="Rosling A."/>
        </authorList>
    </citation>
    <scope>NUCLEOTIDE SEQUENCE</scope>
    <source>
        <strain evidence="2">UK204</strain>
    </source>
</reference>
<gene>
    <name evidence="2" type="ORF">FCALED_LOCUS8267</name>
</gene>
<dbReference type="Proteomes" id="UP000789570">
    <property type="component" value="Unassembled WGS sequence"/>
</dbReference>
<dbReference type="PANTHER" id="PTHR46328">
    <property type="entry name" value="FAR-RED IMPAIRED RESPONSIVE (FAR1) FAMILY PROTEIN-RELATED"/>
    <property type="match status" value="1"/>
</dbReference>
<feature type="domain" description="FAR1" evidence="1">
    <location>
        <begin position="89"/>
        <end position="174"/>
    </location>
</feature>
<dbReference type="EMBL" id="CAJVPQ010002366">
    <property type="protein sequence ID" value="CAG8594445.1"/>
    <property type="molecule type" value="Genomic_DNA"/>
</dbReference>